<dbReference type="InterPro" id="IPR006240">
    <property type="entry name" value="CysQ"/>
</dbReference>
<dbReference type="Gene3D" id="3.40.190.80">
    <property type="match status" value="1"/>
</dbReference>
<dbReference type="InterPro" id="IPR050725">
    <property type="entry name" value="CysQ/Inositol_MonoPase"/>
</dbReference>
<feature type="non-terminal residue" evidence="1">
    <location>
        <position position="215"/>
    </location>
</feature>
<dbReference type="EMBL" id="UINC01185886">
    <property type="protein sequence ID" value="SVD97816.1"/>
    <property type="molecule type" value="Genomic_DNA"/>
</dbReference>
<name>A0A382ZQC6_9ZZZZ</name>
<gene>
    <name evidence="1" type="ORF">METZ01_LOCUS450670</name>
</gene>
<dbReference type="Pfam" id="PF00459">
    <property type="entry name" value="Inositol_P"/>
    <property type="match status" value="1"/>
</dbReference>
<dbReference type="GO" id="GO:0050427">
    <property type="term" value="P:3'-phosphoadenosine 5'-phosphosulfate metabolic process"/>
    <property type="evidence" value="ECO:0007669"/>
    <property type="project" value="TreeGrafter"/>
</dbReference>
<dbReference type="NCBIfam" id="TIGR01331">
    <property type="entry name" value="bisphos_cysQ"/>
    <property type="match status" value="1"/>
</dbReference>
<proteinExistence type="predicted"/>
<dbReference type="PANTHER" id="PTHR43028:SF5">
    <property type="entry name" value="3'(2'),5'-BISPHOSPHATE NUCLEOTIDASE 1"/>
    <property type="match status" value="1"/>
</dbReference>
<evidence type="ECO:0008006" key="2">
    <source>
        <dbReference type="Google" id="ProtNLM"/>
    </source>
</evidence>
<dbReference type="AlphaFoldDB" id="A0A382ZQC6"/>
<reference evidence="1" key="1">
    <citation type="submission" date="2018-05" db="EMBL/GenBank/DDBJ databases">
        <authorList>
            <person name="Lanie J.A."/>
            <person name="Ng W.-L."/>
            <person name="Kazmierczak K.M."/>
            <person name="Andrzejewski T.M."/>
            <person name="Davidsen T.M."/>
            <person name="Wayne K.J."/>
            <person name="Tettelin H."/>
            <person name="Glass J.I."/>
            <person name="Rusch D."/>
            <person name="Podicherti R."/>
            <person name="Tsui H.-C.T."/>
            <person name="Winkler M.E."/>
        </authorList>
    </citation>
    <scope>NUCLEOTIDE SEQUENCE</scope>
</reference>
<organism evidence="1">
    <name type="scientific">marine metagenome</name>
    <dbReference type="NCBI Taxonomy" id="408172"/>
    <lineage>
        <taxon>unclassified sequences</taxon>
        <taxon>metagenomes</taxon>
        <taxon>ecological metagenomes</taxon>
    </lineage>
</organism>
<dbReference type="PANTHER" id="PTHR43028">
    <property type="entry name" value="3'(2'),5'-BISPHOSPHATE NUCLEOTIDASE 1"/>
    <property type="match status" value="1"/>
</dbReference>
<dbReference type="SUPFAM" id="SSF56655">
    <property type="entry name" value="Carbohydrate phosphatase"/>
    <property type="match status" value="1"/>
</dbReference>
<evidence type="ECO:0000313" key="1">
    <source>
        <dbReference type="EMBL" id="SVD97816.1"/>
    </source>
</evidence>
<accession>A0A382ZQC6</accession>
<sequence>MDIFKKNINLIEQVIKISKEAGESILEIYNNPDIEFELKDDLSPLTKADVTSHQIIVKKLKEITPTIPILSEEKSNIPFSIRSKWRIYWLIDTLDGTKEFLKRNGEFTVNIALINNKRPIFGVIYIPINNHLFWGAKDLGSFEVQGDMEPKKINISEDIKQPIRIITSRSHPSEELNRWLKRINNHRLIKKGSSLKFCSVANGEADLYPRLGPTC</sequence>
<protein>
    <recommendedName>
        <fullName evidence="2">3'(2'),5'-bisphosphate nucleotidase</fullName>
    </recommendedName>
</protein>
<dbReference type="GO" id="GO:0008441">
    <property type="term" value="F:3'(2'),5'-bisphosphate nucleotidase activity"/>
    <property type="evidence" value="ECO:0007669"/>
    <property type="project" value="InterPro"/>
</dbReference>
<dbReference type="GO" id="GO:0000103">
    <property type="term" value="P:sulfate assimilation"/>
    <property type="evidence" value="ECO:0007669"/>
    <property type="project" value="TreeGrafter"/>
</dbReference>
<dbReference type="GO" id="GO:0000287">
    <property type="term" value="F:magnesium ion binding"/>
    <property type="evidence" value="ECO:0007669"/>
    <property type="project" value="InterPro"/>
</dbReference>
<dbReference type="InterPro" id="IPR000760">
    <property type="entry name" value="Inositol_monophosphatase-like"/>
</dbReference>
<dbReference type="Gene3D" id="3.30.540.10">
    <property type="entry name" value="Fructose-1,6-Bisphosphatase, subunit A, domain 1"/>
    <property type="match status" value="1"/>
</dbReference>
<dbReference type="CDD" id="cd01638">
    <property type="entry name" value="CysQ"/>
    <property type="match status" value="1"/>
</dbReference>